<dbReference type="RefSeq" id="WP_301190727.1">
    <property type="nucleotide sequence ID" value="NZ_JAPDPJ010000025.1"/>
</dbReference>
<evidence type="ECO:0000313" key="1">
    <source>
        <dbReference type="EMBL" id="MCW3787162.1"/>
    </source>
</evidence>
<dbReference type="EMBL" id="JAPDPJ010000025">
    <property type="protein sequence ID" value="MCW3787162.1"/>
    <property type="molecule type" value="Genomic_DNA"/>
</dbReference>
<comment type="caution">
    <text evidence="1">The sequence shown here is derived from an EMBL/GenBank/DDBJ whole genome shotgun (WGS) entry which is preliminary data.</text>
</comment>
<keyword evidence="2" id="KW-1185">Reference proteome</keyword>
<protein>
    <recommendedName>
        <fullName evidence="3">Tetratricopeptide repeat protein</fullName>
    </recommendedName>
</protein>
<proteinExistence type="predicted"/>
<organism evidence="1 2">
    <name type="scientific">Plebeiibacterium sediminum</name>
    <dbReference type="NCBI Taxonomy" id="2992112"/>
    <lineage>
        <taxon>Bacteria</taxon>
        <taxon>Pseudomonadati</taxon>
        <taxon>Bacteroidota</taxon>
        <taxon>Bacteroidia</taxon>
        <taxon>Marinilabiliales</taxon>
        <taxon>Marinilabiliaceae</taxon>
        <taxon>Plebeiibacterium</taxon>
    </lineage>
</organism>
<dbReference type="AlphaFoldDB" id="A0AAE3M4P2"/>
<evidence type="ECO:0008006" key="3">
    <source>
        <dbReference type="Google" id="ProtNLM"/>
    </source>
</evidence>
<reference evidence="1" key="1">
    <citation type="submission" date="2022-10" db="EMBL/GenBank/DDBJ databases">
        <authorList>
            <person name="Yu W.X."/>
        </authorList>
    </citation>
    <scope>NUCLEOTIDE SEQUENCE</scope>
    <source>
        <strain evidence="1">AAT</strain>
    </source>
</reference>
<gene>
    <name evidence="1" type="ORF">OM075_11825</name>
</gene>
<name>A0AAE3M4P2_9BACT</name>
<accession>A0AAE3M4P2</accession>
<sequence>MNKSSFAKILSNPDLVSEETLSSLKEIIDEYPFFQAGRMLMLKNMHKLDHIRYNSELKHSAVYIADRTKLFFLLNDIGTAHEEQGDKLPIDRKQEVVQTVAPTEPLVSQEPEIVPEKEEKKEEVAKSNVTITDNYLNASDDFVDETGSAQRFTFSNPNSEVIKKHDEFENIVLPAADLLDYESTSSTIYSLPDIDEVSKVDPNENRSFSDWLHIMHYSSPEEPKENKGKAKGMDLIDSFLSQDPKIIPNASKKHKNIDLSEQKEDSNEDILSETLAKIYIKQGHKSKAISIFEKLRLKYPEKNAYFARRISELKEI</sequence>
<evidence type="ECO:0000313" key="2">
    <source>
        <dbReference type="Proteomes" id="UP001209229"/>
    </source>
</evidence>
<dbReference type="Proteomes" id="UP001209229">
    <property type="component" value="Unassembled WGS sequence"/>
</dbReference>